<dbReference type="Gene3D" id="3.20.20.80">
    <property type="entry name" value="Glycosidases"/>
    <property type="match status" value="1"/>
</dbReference>
<feature type="compositionally biased region" description="Low complexity" evidence="1">
    <location>
        <begin position="508"/>
        <end position="520"/>
    </location>
</feature>
<feature type="compositionally biased region" description="Low complexity" evidence="1">
    <location>
        <begin position="1070"/>
        <end position="1086"/>
    </location>
</feature>
<name>A0A369JGD5_HYPMA</name>
<protein>
    <recommendedName>
        <fullName evidence="4">Xylosidase/arabinosidase</fullName>
    </recommendedName>
</protein>
<feature type="compositionally biased region" description="Polar residues" evidence="1">
    <location>
        <begin position="752"/>
        <end position="781"/>
    </location>
</feature>
<dbReference type="Proteomes" id="UP000076154">
    <property type="component" value="Unassembled WGS sequence"/>
</dbReference>
<organism evidence="2 3">
    <name type="scientific">Hypsizygus marmoreus</name>
    <name type="common">White beech mushroom</name>
    <name type="synonym">Agaricus marmoreus</name>
    <dbReference type="NCBI Taxonomy" id="39966"/>
    <lineage>
        <taxon>Eukaryota</taxon>
        <taxon>Fungi</taxon>
        <taxon>Dikarya</taxon>
        <taxon>Basidiomycota</taxon>
        <taxon>Agaricomycotina</taxon>
        <taxon>Agaricomycetes</taxon>
        <taxon>Agaricomycetidae</taxon>
        <taxon>Agaricales</taxon>
        <taxon>Tricholomatineae</taxon>
        <taxon>Lyophyllaceae</taxon>
        <taxon>Hypsizygus</taxon>
    </lineage>
</organism>
<comment type="caution">
    <text evidence="2">The sequence shown here is derived from an EMBL/GenBank/DDBJ whole genome shotgun (WGS) entry which is preliminary data.</text>
</comment>
<feature type="compositionally biased region" description="Polar residues" evidence="1">
    <location>
        <begin position="577"/>
        <end position="595"/>
    </location>
</feature>
<gene>
    <name evidence="2" type="ORF">Hypma_011927</name>
</gene>
<dbReference type="InParanoid" id="A0A369JGD5"/>
<sequence length="1133" mass="119442">MSSADSSKGKGKVLKRANPSTIQDKFLVGYQGWFTCGGDGEPVGPGHHGWLHWFDAPIPDGGHPNTDLWPDVSSYSPSELFPAPGLKTKDGEQVFLFSSRHPKSVQRHFHWMAEHGVDGAFLQRFAGQCDLETGNEGIMRIRDEVGDRVREAAEKEGRVFAIMYDVSGVPADRIQRIIERDWVYLVHERGVLDSPNYLREKGKPVVGLWGFGFENAHHTPALVRAITSYIRRVTPGGAYLFGGTPAHWRTAESDADRDPAFLDVWLGGEFDAISPWTVGRYRDEGEAEGFAETRMRGDVELVRRRNEERVGSGGRGGKVDYVPVVLPGGSGFNLSQGKWGFNDIKRNGGRFLWKQIFNAKRHGARIIYGAMWDEYDEGTAFMPVVPNKRLLPESDKFPFMALDEDGYDLPADWYMRICGFAAEGLRSERRIHETFPSKELQDYWSTRPRYEDVDPKNGDFVSGGGEGSGGGDGEGGGGGQSYQEWLKTQKEDKEEPPPPPYSLEAEEASSSVAGPAGPVVTRPPPINTNSRPQQGYTPPQQQQQQQQNNNPYPQAQTQTQTHTPSPYPSGVYPTHPDPSSASTYQPLPHTTNISTPYPPGSQDPVTSLANDFGRHGISAPAPVSVSVSGPSPPPPLHPAHPAAQTRPHSLSRPGSRPHSQTNLHSRPQSQGQQAGYGYSHPMSPTGGFGAGGGSASQAAAAAWPPPEWGIGSGSGSGAGGAQTPAPHPYPGQNTNTNTNTNSNTGGGVNLWRPNTFSASSYTGTYTQAQPGSLRPHSSVSGSGRPISAQGQPRPSQSPSPQPQPQYGASSSSSYGAPSSSSSSYGAPSSSSSSYNLAYETYTPSGGLSFPSGPGSPSYPGEVSSYSGEVFSYPGRVGVGVGDVGASTSMYPVSGQSGASTSTSSYPVPAQVSSFPGYAYAASSQGYGTSPPPLLLQSPPPSASSSSSFPIADQSQSQSQSYYPGHMPGSTYPYSSRPPPPRHGDASPGSGSSGSIHFPQADYFGGSGIGIPQPASPSYAPNYITPTPGSLNTDSSAGWYPGQGSSRVGSGSGSGSGGPPPMPPRPPAHSPSPYASSGPAFPSASGSFSGGLGGGGGALGLALSAVDRVAGRGARVQLESVAQCAFLVSYFLFK</sequence>
<feature type="compositionally biased region" description="Low complexity" evidence="1">
    <location>
        <begin position="618"/>
        <end position="629"/>
    </location>
</feature>
<feature type="compositionally biased region" description="Basic and acidic residues" evidence="1">
    <location>
        <begin position="487"/>
        <end position="496"/>
    </location>
</feature>
<reference evidence="2" key="1">
    <citation type="submission" date="2018-04" db="EMBL/GenBank/DDBJ databases">
        <title>Whole genome sequencing of Hypsizygus marmoreus.</title>
        <authorList>
            <person name="Choi I.-G."/>
            <person name="Min B."/>
            <person name="Kim J.-G."/>
            <person name="Kim S."/>
            <person name="Oh Y.-L."/>
            <person name="Kong W.-S."/>
            <person name="Park H."/>
            <person name="Jeong J."/>
            <person name="Song E.-S."/>
        </authorList>
    </citation>
    <scope>NUCLEOTIDE SEQUENCE [LARGE SCALE GENOMIC DNA]</scope>
    <source>
        <strain evidence="2">51987-8</strain>
    </source>
</reference>
<feature type="compositionally biased region" description="Pro residues" evidence="1">
    <location>
        <begin position="929"/>
        <end position="941"/>
    </location>
</feature>
<feature type="region of interest" description="Disordered" evidence="1">
    <location>
        <begin position="449"/>
        <end position="906"/>
    </location>
</feature>
<feature type="region of interest" description="Disordered" evidence="1">
    <location>
        <begin position="924"/>
        <end position="1086"/>
    </location>
</feature>
<feature type="compositionally biased region" description="Low complexity" evidence="1">
    <location>
        <begin position="733"/>
        <end position="743"/>
    </location>
</feature>
<feature type="compositionally biased region" description="Low complexity" evidence="1">
    <location>
        <begin position="668"/>
        <end position="679"/>
    </location>
</feature>
<evidence type="ECO:0000313" key="2">
    <source>
        <dbReference type="EMBL" id="RDB21229.1"/>
    </source>
</evidence>
<feature type="compositionally biased region" description="Polar residues" evidence="1">
    <location>
        <begin position="1023"/>
        <end position="1035"/>
    </location>
</feature>
<evidence type="ECO:0000313" key="3">
    <source>
        <dbReference type="Proteomes" id="UP000076154"/>
    </source>
</evidence>
<keyword evidence="3" id="KW-1185">Reference proteome</keyword>
<proteinExistence type="predicted"/>
<feature type="compositionally biased region" description="Gly residues" evidence="1">
    <location>
        <begin position="461"/>
        <end position="480"/>
    </location>
</feature>
<dbReference type="EMBL" id="LUEZ02000055">
    <property type="protein sequence ID" value="RDB21229.1"/>
    <property type="molecule type" value="Genomic_DNA"/>
</dbReference>
<evidence type="ECO:0000256" key="1">
    <source>
        <dbReference type="SAM" id="MobiDB-lite"/>
    </source>
</evidence>
<feature type="compositionally biased region" description="Low complexity" evidence="1">
    <location>
        <begin position="893"/>
        <end position="904"/>
    </location>
</feature>
<feature type="compositionally biased region" description="Pro residues" evidence="1">
    <location>
        <begin position="1057"/>
        <end position="1069"/>
    </location>
</feature>
<accession>A0A369JGD5</accession>
<feature type="compositionally biased region" description="Low complexity" evidence="1">
    <location>
        <begin position="804"/>
        <end position="834"/>
    </location>
</feature>
<feature type="compositionally biased region" description="Low complexity" evidence="1">
    <location>
        <begin position="843"/>
        <end position="867"/>
    </location>
</feature>
<feature type="compositionally biased region" description="Polar residues" evidence="1">
    <location>
        <begin position="657"/>
        <end position="667"/>
    </location>
</feature>
<feature type="compositionally biased region" description="Low complexity" evidence="1">
    <location>
        <begin position="532"/>
        <end position="564"/>
    </location>
</feature>
<dbReference type="AlphaFoldDB" id="A0A369JGD5"/>
<dbReference type="CDD" id="cd11576">
    <property type="entry name" value="GH99_GH71_like_2"/>
    <property type="match status" value="1"/>
</dbReference>
<feature type="compositionally biased region" description="Gly residues" evidence="1">
    <location>
        <begin position="710"/>
        <end position="720"/>
    </location>
</feature>
<evidence type="ECO:0008006" key="4">
    <source>
        <dbReference type="Google" id="ProtNLM"/>
    </source>
</evidence>
<feature type="compositionally biased region" description="Low complexity" evidence="1">
    <location>
        <begin position="942"/>
        <end position="960"/>
    </location>
</feature>
<dbReference type="OrthoDB" id="2589715at2759"/>
<dbReference type="STRING" id="39966.A0A369JGD5"/>